<feature type="compositionally biased region" description="Pro residues" evidence="5">
    <location>
        <begin position="480"/>
        <end position="495"/>
    </location>
</feature>
<feature type="region of interest" description="Disordered" evidence="5">
    <location>
        <begin position="885"/>
        <end position="970"/>
    </location>
</feature>
<feature type="compositionally biased region" description="Low complexity" evidence="5">
    <location>
        <begin position="351"/>
        <end position="374"/>
    </location>
</feature>
<feature type="transmembrane region" description="Helical" evidence="6">
    <location>
        <begin position="1339"/>
        <end position="1360"/>
    </location>
</feature>
<feature type="transmembrane region" description="Helical" evidence="6">
    <location>
        <begin position="1208"/>
        <end position="1226"/>
    </location>
</feature>
<gene>
    <name evidence="8" type="ORF">GPECTOR_4g700</name>
</gene>
<evidence type="ECO:0000256" key="5">
    <source>
        <dbReference type="SAM" id="MobiDB-lite"/>
    </source>
</evidence>
<dbReference type="EMBL" id="LSYV01000005">
    <property type="protein sequence ID" value="KXZ54635.1"/>
    <property type="molecule type" value="Genomic_DNA"/>
</dbReference>
<keyword evidence="4 6" id="KW-0472">Membrane</keyword>
<feature type="region of interest" description="Disordered" evidence="5">
    <location>
        <begin position="337"/>
        <end position="435"/>
    </location>
</feature>
<dbReference type="Proteomes" id="UP000075714">
    <property type="component" value="Unassembled WGS sequence"/>
</dbReference>
<feature type="compositionally biased region" description="Gly residues" evidence="5">
    <location>
        <begin position="901"/>
        <end position="923"/>
    </location>
</feature>
<dbReference type="InterPro" id="IPR013525">
    <property type="entry name" value="ABC2_TM"/>
</dbReference>
<dbReference type="InterPro" id="IPR002048">
    <property type="entry name" value="EF_hand_dom"/>
</dbReference>
<keyword evidence="2 6" id="KW-0812">Transmembrane</keyword>
<name>A0A150GXU1_GONPE</name>
<evidence type="ECO:0000259" key="7">
    <source>
        <dbReference type="PROSITE" id="PS50222"/>
    </source>
</evidence>
<keyword evidence="9" id="KW-1185">Reference proteome</keyword>
<dbReference type="GO" id="GO:0005509">
    <property type="term" value="F:calcium ion binding"/>
    <property type="evidence" value="ECO:0007669"/>
    <property type="project" value="InterPro"/>
</dbReference>
<sequence length="1366" mass="140429">MAEGDDNKPAISFLEHQEQSRRPVASIDAPEPYVQPYRPLQQAPPLPPAARQPNNSHRQSALPDGGSVAGSEAAALRMHLSPASSAMAGGGSIAGGRAPRALHSGPAANAGSGTVVAGAAPRRPSLVGASTNLSTSTVPIFMGDASALPDLPPLSVAPLGSIGEGSGAALQVPVHAHSGALRPAAGGGGGAAAAAGMTPQHLASLLAATQAQLAQLQQVQAVLLHHVRAIQYGSGAGGGGGAGSGMASWPAELGAGGVAAGGAAAAPAPNRSPSRAVEGNAAVAAAAAGTHGAVPAGGIGTPGAAARGTPFNSSAAVVAAAAAAAVVPEALGLQGAGGDGQGAGPGPLPLPAGAMPAEAATTAASAAASQPSTLRSEPAAALHAAVHSGPGGLGAEPGPGPLAAAASGALTAAQAAPQPSAPGSELATPTAWRDGGLSPHPVVGIVVEGAEALAPDPLAASASGPADDAPPPAAADGGEAPPPPLAAEDLLPPPLRSAFLPPLATPLPSPLPLTAPAPSPPALVDQASASPPAGSWAAGAAAMPLSPSSAPPPLVAQPSTLPHTSTLPKLDPGAWQGLGPAPPSGFHPSCLVDAAGPAGPANIIVGEVPRPGDLVTGRSHGGDPDPDPDPDSTQADEHLDANRRNMLVFPDEEEEEGEEGEEEEGPRRPPWYKRPRVLWLLGSMTGATVLVAVGVPLQRGSIDQVTKNAEVFRWLYFAAGFVPTYWLVFLAVSRVFQLVEWMYFRENLTYLQNIQDNATSLIAMLLMLLWFNAMFHWLWCGATPALPHRCRSDTYLRATDATWKAVLCIMLFMVANVIKACGREGAASTGPAASAVHSSAAAGRRGVTGGAAAAAVATAVGKTSSTSTAGFLSSDVKRLVSLLNRRQEPVSPHPSEESAAGSGGGGGADVSGRGGGGGGGGGVHDSNATAVTGAGRQRVSGTLRRRRTSGLRSAPRRLTSSLLRDSTDGGLGGSAPAANLAMIGAEAFNAVPMNIKTQKNAHELTDAELERVRDTIVIKTYTALIRKHGGMSEAEQLRELRTVKRFARALFLNLRGPDASKTSLTIDDFKPFFTGDDDMARKAFEVFDADSSGQVSRSQLRSRVVNIYTERRNMARALRDTDSIVRSLELTLGVATHFLFGAIYLTIWCDSNIINIAAVLFMWSATTGFSAASYVPSLVMERGLFVRERNDGLYLAPTYLTAKLLDEIAINSVASLGISAFTFYGIQLQNSFGVFYVSYFVGVCVGIVMAYFVASFAPNMDVANALLPTYAVTLLFFAGFLIRTDEMPPWWKWYSYIDFAKYSWGAVMVNQFKHYHQPWIGGQTVLQYYSLDGTDEWAYIGYTSLFFLFFYICTALVLTFKQYQLR</sequence>
<reference evidence="9" key="1">
    <citation type="journal article" date="2016" name="Nat. Commun.">
        <title>The Gonium pectorale genome demonstrates co-option of cell cycle regulation during the evolution of multicellularity.</title>
        <authorList>
            <person name="Hanschen E.R."/>
            <person name="Marriage T.N."/>
            <person name="Ferris P.J."/>
            <person name="Hamaji T."/>
            <person name="Toyoda A."/>
            <person name="Fujiyama A."/>
            <person name="Neme R."/>
            <person name="Noguchi H."/>
            <person name="Minakuchi Y."/>
            <person name="Suzuki M."/>
            <person name="Kawai-Toyooka H."/>
            <person name="Smith D.R."/>
            <person name="Sparks H."/>
            <person name="Anderson J."/>
            <person name="Bakaric R."/>
            <person name="Luria V."/>
            <person name="Karger A."/>
            <person name="Kirschner M.W."/>
            <person name="Durand P.M."/>
            <person name="Michod R.E."/>
            <person name="Nozaki H."/>
            <person name="Olson B.J."/>
        </authorList>
    </citation>
    <scope>NUCLEOTIDE SEQUENCE [LARGE SCALE GENOMIC DNA]</scope>
    <source>
        <strain evidence="9">NIES-2863</strain>
    </source>
</reference>
<comment type="subcellular location">
    <subcellularLocation>
        <location evidence="1">Membrane</location>
        <topology evidence="1">Multi-pass membrane protein</topology>
    </subcellularLocation>
</comment>
<evidence type="ECO:0000256" key="2">
    <source>
        <dbReference type="ARBA" id="ARBA00022692"/>
    </source>
</evidence>
<dbReference type="PROSITE" id="PS50222">
    <property type="entry name" value="EF_HAND_2"/>
    <property type="match status" value="1"/>
</dbReference>
<feature type="transmembrane region" description="Helical" evidence="6">
    <location>
        <begin position="1153"/>
        <end position="1175"/>
    </location>
</feature>
<feature type="transmembrane region" description="Helical" evidence="6">
    <location>
        <begin position="757"/>
        <end position="779"/>
    </location>
</feature>
<accession>A0A150GXU1</accession>
<proteinExistence type="predicted"/>
<feature type="domain" description="EF-hand" evidence="7">
    <location>
        <begin position="1075"/>
        <end position="1110"/>
    </location>
</feature>
<dbReference type="Pfam" id="PF01061">
    <property type="entry name" value="ABC2_membrane"/>
    <property type="match status" value="1"/>
</dbReference>
<dbReference type="PANTHER" id="PTHR31323">
    <property type="entry name" value="MECHANOSENSITIVE ION CHANNEL PROTEIN MSY2"/>
    <property type="match status" value="1"/>
</dbReference>
<feature type="transmembrane region" description="Helical" evidence="6">
    <location>
        <begin position="1128"/>
        <end position="1147"/>
    </location>
</feature>
<protein>
    <recommendedName>
        <fullName evidence="7">EF-hand domain-containing protein</fullName>
    </recommendedName>
</protein>
<feature type="transmembrane region" description="Helical" evidence="6">
    <location>
        <begin position="1232"/>
        <end position="1253"/>
    </location>
</feature>
<feature type="compositionally biased region" description="Low complexity" evidence="5">
    <location>
        <begin position="401"/>
        <end position="425"/>
    </location>
</feature>
<feature type="region of interest" description="Disordered" evidence="5">
    <location>
        <begin position="97"/>
        <end position="116"/>
    </location>
</feature>
<feature type="transmembrane region" description="Helical" evidence="6">
    <location>
        <begin position="801"/>
        <end position="818"/>
    </location>
</feature>
<keyword evidence="3 6" id="KW-1133">Transmembrane helix</keyword>
<feature type="region of interest" description="Disordered" evidence="5">
    <location>
        <begin position="1"/>
        <end position="70"/>
    </location>
</feature>
<feature type="compositionally biased region" description="Pro residues" evidence="5">
    <location>
        <begin position="503"/>
        <end position="521"/>
    </location>
</feature>
<comment type="caution">
    <text evidence="8">The sequence shown here is derived from an EMBL/GenBank/DDBJ whole genome shotgun (WGS) entry which is preliminary data.</text>
</comment>
<feature type="region of interest" description="Disordered" evidence="5">
    <location>
        <begin position="648"/>
        <end position="668"/>
    </location>
</feature>
<evidence type="ECO:0000313" key="8">
    <source>
        <dbReference type="EMBL" id="KXZ54635.1"/>
    </source>
</evidence>
<dbReference type="GO" id="GO:0016020">
    <property type="term" value="C:membrane"/>
    <property type="evidence" value="ECO:0007669"/>
    <property type="project" value="UniProtKB-SubCell"/>
</dbReference>
<dbReference type="GO" id="GO:0005262">
    <property type="term" value="F:calcium channel activity"/>
    <property type="evidence" value="ECO:0007669"/>
    <property type="project" value="TreeGrafter"/>
</dbReference>
<dbReference type="GO" id="GO:0006874">
    <property type="term" value="P:intracellular calcium ion homeostasis"/>
    <property type="evidence" value="ECO:0007669"/>
    <property type="project" value="TreeGrafter"/>
</dbReference>
<feature type="compositionally biased region" description="Low complexity" evidence="5">
    <location>
        <begin position="527"/>
        <end position="548"/>
    </location>
</feature>
<feature type="transmembrane region" description="Helical" evidence="6">
    <location>
        <begin position="1265"/>
        <end position="1282"/>
    </location>
</feature>
<feature type="region of interest" description="Disordered" evidence="5">
    <location>
        <begin position="457"/>
        <end position="581"/>
    </location>
</feature>
<feature type="compositionally biased region" description="Acidic residues" evidence="5">
    <location>
        <begin position="650"/>
        <end position="664"/>
    </location>
</feature>
<feature type="compositionally biased region" description="Low complexity" evidence="5">
    <location>
        <begin position="457"/>
        <end position="467"/>
    </location>
</feature>
<feature type="transmembrane region" description="Helical" evidence="6">
    <location>
        <begin position="715"/>
        <end position="736"/>
    </location>
</feature>
<feature type="region of interest" description="Disordered" evidence="5">
    <location>
        <begin position="602"/>
        <end position="636"/>
    </location>
</feature>
<evidence type="ECO:0000256" key="3">
    <source>
        <dbReference type="ARBA" id="ARBA00022989"/>
    </source>
</evidence>
<evidence type="ECO:0000256" key="1">
    <source>
        <dbReference type="ARBA" id="ARBA00004141"/>
    </source>
</evidence>
<organism evidence="8 9">
    <name type="scientific">Gonium pectorale</name>
    <name type="common">Green alga</name>
    <dbReference type="NCBI Taxonomy" id="33097"/>
    <lineage>
        <taxon>Eukaryota</taxon>
        <taxon>Viridiplantae</taxon>
        <taxon>Chlorophyta</taxon>
        <taxon>core chlorophytes</taxon>
        <taxon>Chlorophyceae</taxon>
        <taxon>CS clade</taxon>
        <taxon>Chlamydomonadales</taxon>
        <taxon>Volvocaceae</taxon>
        <taxon>Gonium</taxon>
    </lineage>
</organism>
<dbReference type="GO" id="GO:0140359">
    <property type="term" value="F:ABC-type transporter activity"/>
    <property type="evidence" value="ECO:0007669"/>
    <property type="project" value="InterPro"/>
</dbReference>
<dbReference type="PANTHER" id="PTHR31323:SF1">
    <property type="entry name" value="MECHANOSENSITIVE ION CHANNEL PROTEIN"/>
    <property type="match status" value="1"/>
</dbReference>
<dbReference type="OrthoDB" id="544685at2759"/>
<evidence type="ECO:0000256" key="4">
    <source>
        <dbReference type="ARBA" id="ARBA00023136"/>
    </source>
</evidence>
<evidence type="ECO:0000256" key="6">
    <source>
        <dbReference type="SAM" id="Phobius"/>
    </source>
</evidence>
<evidence type="ECO:0000313" key="9">
    <source>
        <dbReference type="Proteomes" id="UP000075714"/>
    </source>
</evidence>
<feature type="transmembrane region" description="Helical" evidence="6">
    <location>
        <begin position="677"/>
        <end position="695"/>
    </location>
</feature>